<dbReference type="Pfam" id="PF04973">
    <property type="entry name" value="NMN_transporter"/>
    <property type="match status" value="1"/>
</dbReference>
<evidence type="ECO:0000313" key="5">
    <source>
        <dbReference type="EMBL" id="KKN22334.1"/>
    </source>
</evidence>
<proteinExistence type="predicted"/>
<organism evidence="5">
    <name type="scientific">marine sediment metagenome</name>
    <dbReference type="NCBI Taxonomy" id="412755"/>
    <lineage>
        <taxon>unclassified sequences</taxon>
        <taxon>metagenomes</taxon>
        <taxon>ecological metagenomes</taxon>
    </lineage>
</organism>
<name>A0A0F9NWZ1_9ZZZZ</name>
<evidence type="ECO:0000256" key="2">
    <source>
        <dbReference type="ARBA" id="ARBA00022692"/>
    </source>
</evidence>
<dbReference type="InterPro" id="IPR006419">
    <property type="entry name" value="NMN_transpt_PnuC"/>
</dbReference>
<protein>
    <recommendedName>
        <fullName evidence="6">Nicotinamide mononucleotide transporter PnuC</fullName>
    </recommendedName>
</protein>
<keyword evidence="2" id="KW-0812">Transmembrane</keyword>
<evidence type="ECO:0000256" key="1">
    <source>
        <dbReference type="ARBA" id="ARBA00004141"/>
    </source>
</evidence>
<keyword evidence="4" id="KW-0472">Membrane</keyword>
<dbReference type="GO" id="GO:0034257">
    <property type="term" value="F:nicotinamide riboside transmembrane transporter activity"/>
    <property type="evidence" value="ECO:0007669"/>
    <property type="project" value="InterPro"/>
</dbReference>
<accession>A0A0F9NWZ1</accession>
<reference evidence="5" key="1">
    <citation type="journal article" date="2015" name="Nature">
        <title>Complex archaea that bridge the gap between prokaryotes and eukaryotes.</title>
        <authorList>
            <person name="Spang A."/>
            <person name="Saw J.H."/>
            <person name="Jorgensen S.L."/>
            <person name="Zaremba-Niedzwiedzka K."/>
            <person name="Martijn J."/>
            <person name="Lind A.E."/>
            <person name="van Eijk R."/>
            <person name="Schleper C."/>
            <person name="Guy L."/>
            <person name="Ettema T.J."/>
        </authorList>
    </citation>
    <scope>NUCLEOTIDE SEQUENCE</scope>
</reference>
<comment type="caution">
    <text evidence="5">The sequence shown here is derived from an EMBL/GenBank/DDBJ whole genome shotgun (WGS) entry which is preliminary data.</text>
</comment>
<keyword evidence="3" id="KW-1133">Transmembrane helix</keyword>
<gene>
    <name evidence="5" type="ORF">LCGC14_0916000</name>
</gene>
<evidence type="ECO:0000256" key="4">
    <source>
        <dbReference type="ARBA" id="ARBA00023136"/>
    </source>
</evidence>
<dbReference type="AlphaFoldDB" id="A0A0F9NWZ1"/>
<dbReference type="GO" id="GO:0016020">
    <property type="term" value="C:membrane"/>
    <property type="evidence" value="ECO:0007669"/>
    <property type="project" value="UniProtKB-SubCell"/>
</dbReference>
<dbReference type="EMBL" id="LAZR01003070">
    <property type="protein sequence ID" value="KKN22334.1"/>
    <property type="molecule type" value="Genomic_DNA"/>
</dbReference>
<comment type="subcellular location">
    <subcellularLocation>
        <location evidence="1">Membrane</location>
        <topology evidence="1">Multi-pass membrane protein</topology>
    </subcellularLocation>
</comment>
<sequence>MIEIIGVFATILAVTGVLANNRRLRWCFIVWMVSNSLTAGIHAYAGIWSLLVRDVIFLALAVEGWRMWKKKEK</sequence>
<evidence type="ECO:0008006" key="6">
    <source>
        <dbReference type="Google" id="ProtNLM"/>
    </source>
</evidence>
<evidence type="ECO:0000256" key="3">
    <source>
        <dbReference type="ARBA" id="ARBA00022989"/>
    </source>
</evidence>